<evidence type="ECO:0000313" key="2">
    <source>
        <dbReference type="Proteomes" id="UP001500822"/>
    </source>
</evidence>
<sequence>MTAPDPGRARLVRRCLQRYEMLMTAHQAETATRIGQGGRTQASPDEDALQRAASISLARISESTAAYDTTKRVEGLIHAASIALVTDHMGDTRRKWYDEKSIRDLLSEVPQPDLSWAPGGNASPTATNLLEFALNLLGHFSHDGQAIERRVDYLELRVVVLLAWIRAGRLESDPGGRWSESLRHRHDELVIPASGLEHYRWRFEYERIAALCAAGSVEEIDAYLEQSDPSSRKELGRIAEDWSRGKVLFGRSVAQYLSGATSPAELLEALTHEIPDALYAGKNDSVGYLIHQLNAKLCAMDVASSAAGEAGAGAVMRLAQEAMADIELIMKRWRILARSSSSLTSMLLACLGDIAVVCAAHPALGSETGFRLATMVKQSSLMHLLRDPAVELPKVVRRQLVRINEQEQLLWDPNIESEAREAVRADYEAALERAMATHADIAKLEKKVLSALGPLMIDMNGLTDGAPDDVRSRLGGAEALDFVWIATSANPSAKRWFRTHISATGGFTFTGPHRPFPRKRAQGQASLAWLRSLSQLLLPPGLVAAEETTLLISPHQAHDEVPWPALLVGDAHLAERCSVALVPSLPNLARESVGPASGPGLAQLVEQGMKNGRPHGQRLRLDAELASWGYAPLPGEHVHTLRDATGRNSQRLDSGDIATLLRRHSESTGFLHIAAHCSGKGIRQTINLPHDLTVSQAFGLPWPPSVLLATCYSGQLGEDSEPLALSVAVLLGGATAVVAGIGEIADSVAGFLSSRIVAAVREGTELSLPDLLRAAQRAAIAEQLDPGEWGRLVAYVRGNGAEVGDTEMPHGARESVGESTSC</sequence>
<evidence type="ECO:0008006" key="3">
    <source>
        <dbReference type="Google" id="ProtNLM"/>
    </source>
</evidence>
<name>A0ABP8ZKT4_9ACTN</name>
<dbReference type="Proteomes" id="UP001500822">
    <property type="component" value="Unassembled WGS sequence"/>
</dbReference>
<dbReference type="RefSeq" id="WP_345314415.1">
    <property type="nucleotide sequence ID" value="NZ_BAABIE010000025.1"/>
</dbReference>
<accession>A0ABP8ZKT4</accession>
<organism evidence="1 2">
    <name type="scientific">Gordonia alkaliphila</name>
    <dbReference type="NCBI Taxonomy" id="1053547"/>
    <lineage>
        <taxon>Bacteria</taxon>
        <taxon>Bacillati</taxon>
        <taxon>Actinomycetota</taxon>
        <taxon>Actinomycetes</taxon>
        <taxon>Mycobacteriales</taxon>
        <taxon>Gordoniaceae</taxon>
        <taxon>Gordonia</taxon>
    </lineage>
</organism>
<dbReference type="EMBL" id="BAABIE010000025">
    <property type="protein sequence ID" value="GAA4758661.1"/>
    <property type="molecule type" value="Genomic_DNA"/>
</dbReference>
<protein>
    <recommendedName>
        <fullName evidence="3">CHAT domain-containing protein</fullName>
    </recommendedName>
</protein>
<evidence type="ECO:0000313" key="1">
    <source>
        <dbReference type="EMBL" id="GAA4758661.1"/>
    </source>
</evidence>
<gene>
    <name evidence="1" type="ORF">GCM10023217_33930</name>
</gene>
<proteinExistence type="predicted"/>
<comment type="caution">
    <text evidence="1">The sequence shown here is derived from an EMBL/GenBank/DDBJ whole genome shotgun (WGS) entry which is preliminary data.</text>
</comment>
<keyword evidence="2" id="KW-1185">Reference proteome</keyword>
<reference evidence="2" key="1">
    <citation type="journal article" date="2019" name="Int. J. Syst. Evol. Microbiol.">
        <title>The Global Catalogue of Microorganisms (GCM) 10K type strain sequencing project: providing services to taxonomists for standard genome sequencing and annotation.</title>
        <authorList>
            <consortium name="The Broad Institute Genomics Platform"/>
            <consortium name="The Broad Institute Genome Sequencing Center for Infectious Disease"/>
            <person name="Wu L."/>
            <person name="Ma J."/>
        </authorList>
    </citation>
    <scope>NUCLEOTIDE SEQUENCE [LARGE SCALE GENOMIC DNA]</scope>
    <source>
        <strain evidence="2">JCM 18077</strain>
    </source>
</reference>